<evidence type="ECO:0000256" key="3">
    <source>
        <dbReference type="ARBA" id="ARBA00022552"/>
    </source>
</evidence>
<dbReference type="GO" id="GO:0008168">
    <property type="term" value="F:methyltransferase activity"/>
    <property type="evidence" value="ECO:0007669"/>
    <property type="project" value="UniProtKB-KW"/>
</dbReference>
<dbReference type="GO" id="GO:0006364">
    <property type="term" value="P:rRNA processing"/>
    <property type="evidence" value="ECO:0007669"/>
    <property type="project" value="UniProtKB-KW"/>
</dbReference>
<name>A0A9D1KIQ3_9MOLU</name>
<dbReference type="SUPFAM" id="SSF53335">
    <property type="entry name" value="S-adenosyl-L-methionine-dependent methyltransferases"/>
    <property type="match status" value="1"/>
</dbReference>
<dbReference type="Pfam" id="PF17785">
    <property type="entry name" value="PUA_3"/>
    <property type="match status" value="1"/>
</dbReference>
<dbReference type="Proteomes" id="UP000886758">
    <property type="component" value="Unassembled WGS sequence"/>
</dbReference>
<dbReference type="InterPro" id="IPR041532">
    <property type="entry name" value="RlmI-like_PUA"/>
</dbReference>
<keyword evidence="2" id="KW-0963">Cytoplasm</keyword>
<dbReference type="CDD" id="cd21153">
    <property type="entry name" value="PUA_RlmI"/>
    <property type="match status" value="1"/>
</dbReference>
<reference evidence="10" key="1">
    <citation type="submission" date="2020-10" db="EMBL/GenBank/DDBJ databases">
        <authorList>
            <person name="Gilroy R."/>
        </authorList>
    </citation>
    <scope>NUCLEOTIDE SEQUENCE</scope>
    <source>
        <strain evidence="10">ChiW17-6978</strain>
    </source>
</reference>
<dbReference type="SMART" id="SM00359">
    <property type="entry name" value="PUA"/>
    <property type="match status" value="1"/>
</dbReference>
<comment type="caution">
    <text evidence="10">The sequence shown here is derived from an EMBL/GenBank/DDBJ whole genome shotgun (WGS) entry which is preliminary data.</text>
</comment>
<accession>A0A9D1KIQ3</accession>
<comment type="similarity">
    <text evidence="8">Belongs to the methyltransferase superfamily. RlmI family.</text>
</comment>
<keyword evidence="5" id="KW-0808">Transferase</keyword>
<dbReference type="PROSITE" id="PS50890">
    <property type="entry name" value="PUA"/>
    <property type="match status" value="1"/>
</dbReference>
<comment type="subcellular location">
    <subcellularLocation>
        <location evidence="1">Cytoplasm</location>
    </subcellularLocation>
</comment>
<dbReference type="AlphaFoldDB" id="A0A9D1KIQ3"/>
<dbReference type="Gene3D" id="3.30.750.80">
    <property type="entry name" value="RNA methyltransferase domain (HRMD) like"/>
    <property type="match status" value="1"/>
</dbReference>
<dbReference type="GO" id="GO:0032259">
    <property type="term" value="P:methylation"/>
    <property type="evidence" value="ECO:0007669"/>
    <property type="project" value="UniProtKB-KW"/>
</dbReference>
<keyword evidence="4 10" id="KW-0489">Methyltransferase</keyword>
<dbReference type="CDD" id="cd11572">
    <property type="entry name" value="RlmI_M_like"/>
    <property type="match status" value="1"/>
</dbReference>
<evidence type="ECO:0000256" key="4">
    <source>
        <dbReference type="ARBA" id="ARBA00022603"/>
    </source>
</evidence>
<dbReference type="PANTHER" id="PTHR42873">
    <property type="entry name" value="RIBOSOMAL RNA LARGE SUBUNIT METHYLTRANSFERASE"/>
    <property type="match status" value="1"/>
</dbReference>
<dbReference type="CDD" id="cd02440">
    <property type="entry name" value="AdoMet_MTases"/>
    <property type="match status" value="1"/>
</dbReference>
<dbReference type="InterPro" id="IPR036974">
    <property type="entry name" value="PUA_sf"/>
</dbReference>
<dbReference type="EMBL" id="DVLF01000054">
    <property type="protein sequence ID" value="HIT49712.1"/>
    <property type="molecule type" value="Genomic_DNA"/>
</dbReference>
<reference evidence="10" key="2">
    <citation type="journal article" date="2021" name="PeerJ">
        <title>Extensive microbial diversity within the chicken gut microbiome revealed by metagenomics and culture.</title>
        <authorList>
            <person name="Gilroy R."/>
            <person name="Ravi A."/>
            <person name="Getino M."/>
            <person name="Pursley I."/>
            <person name="Horton D.L."/>
            <person name="Alikhan N.F."/>
            <person name="Baker D."/>
            <person name="Gharbi K."/>
            <person name="Hall N."/>
            <person name="Watson M."/>
            <person name="Adriaenssens E.M."/>
            <person name="Foster-Nyarko E."/>
            <person name="Jarju S."/>
            <person name="Secka A."/>
            <person name="Antonio M."/>
            <person name="Oren A."/>
            <person name="Chaudhuri R.R."/>
            <person name="La Ragione R."/>
            <person name="Hildebrand F."/>
            <person name="Pallen M.J."/>
        </authorList>
    </citation>
    <scope>NUCLEOTIDE SEQUENCE</scope>
    <source>
        <strain evidence="10">ChiW17-6978</strain>
    </source>
</reference>
<protein>
    <submittedName>
        <fullName evidence="10">Class I SAM-dependent rRNA methyltransferase</fullName>
    </submittedName>
</protein>
<dbReference type="PANTHER" id="PTHR42873:SF1">
    <property type="entry name" value="S-ADENOSYLMETHIONINE-DEPENDENT METHYLTRANSFERASE DOMAIN-CONTAINING PROTEIN"/>
    <property type="match status" value="1"/>
</dbReference>
<dbReference type="InterPro" id="IPR002478">
    <property type="entry name" value="PUA"/>
</dbReference>
<evidence type="ECO:0000256" key="5">
    <source>
        <dbReference type="ARBA" id="ARBA00022679"/>
    </source>
</evidence>
<keyword evidence="7" id="KW-0694">RNA-binding</keyword>
<evidence type="ECO:0000313" key="11">
    <source>
        <dbReference type="Proteomes" id="UP000886758"/>
    </source>
</evidence>
<dbReference type="InterPro" id="IPR019614">
    <property type="entry name" value="SAM-dep_methyl-trfase"/>
</dbReference>
<dbReference type="InterPro" id="IPR015947">
    <property type="entry name" value="PUA-like_sf"/>
</dbReference>
<dbReference type="GO" id="GO:0003723">
    <property type="term" value="F:RNA binding"/>
    <property type="evidence" value="ECO:0007669"/>
    <property type="project" value="UniProtKB-KW"/>
</dbReference>
<dbReference type="SUPFAM" id="SSF88697">
    <property type="entry name" value="PUA domain-like"/>
    <property type="match status" value="1"/>
</dbReference>
<evidence type="ECO:0000313" key="10">
    <source>
        <dbReference type="EMBL" id="HIT49712.1"/>
    </source>
</evidence>
<evidence type="ECO:0000256" key="2">
    <source>
        <dbReference type="ARBA" id="ARBA00022490"/>
    </source>
</evidence>
<dbReference type="Gene3D" id="2.30.130.10">
    <property type="entry name" value="PUA domain"/>
    <property type="match status" value="1"/>
</dbReference>
<proteinExistence type="inferred from homology"/>
<gene>
    <name evidence="10" type="ORF">IAD46_01665</name>
</gene>
<dbReference type="InterPro" id="IPR029063">
    <property type="entry name" value="SAM-dependent_MTases_sf"/>
</dbReference>
<dbReference type="GO" id="GO:0005737">
    <property type="term" value="C:cytoplasm"/>
    <property type="evidence" value="ECO:0007669"/>
    <property type="project" value="UniProtKB-SubCell"/>
</dbReference>
<keyword evidence="6" id="KW-0949">S-adenosyl-L-methionine</keyword>
<evidence type="ECO:0000256" key="1">
    <source>
        <dbReference type="ARBA" id="ARBA00004496"/>
    </source>
</evidence>
<dbReference type="Pfam" id="PF10672">
    <property type="entry name" value="Methyltrans_SAM"/>
    <property type="match status" value="1"/>
</dbReference>
<evidence type="ECO:0000259" key="9">
    <source>
        <dbReference type="SMART" id="SM00359"/>
    </source>
</evidence>
<feature type="domain" description="PUA" evidence="9">
    <location>
        <begin position="2"/>
        <end position="86"/>
    </location>
</feature>
<organism evidence="10 11">
    <name type="scientific">Candidatus Pelethenecus faecipullorum</name>
    <dbReference type="NCBI Taxonomy" id="2840900"/>
    <lineage>
        <taxon>Bacteria</taxon>
        <taxon>Bacillati</taxon>
        <taxon>Mycoplasmatota</taxon>
        <taxon>Mollicutes</taxon>
        <taxon>Candidatus Pelethenecus</taxon>
    </lineage>
</organism>
<keyword evidence="3" id="KW-0698">rRNA processing</keyword>
<dbReference type="Gene3D" id="3.40.50.150">
    <property type="entry name" value="Vaccinia Virus protein VP39"/>
    <property type="match status" value="1"/>
</dbReference>
<evidence type="ECO:0000256" key="6">
    <source>
        <dbReference type="ARBA" id="ARBA00022691"/>
    </source>
</evidence>
<evidence type="ECO:0000256" key="8">
    <source>
        <dbReference type="ARBA" id="ARBA00038091"/>
    </source>
</evidence>
<evidence type="ECO:0000256" key="7">
    <source>
        <dbReference type="ARBA" id="ARBA00022884"/>
    </source>
</evidence>
<sequence>MFTVGLNKGEEKDVLAGFPWIYNNEVAFFEGTIENGQIVKVVSFDQAFVCYGMINLDSKIMIRVLSLSEEVPDESFFKKRMQMAIDHRRNLGWLGCCRLIFAEADGLPGLIVDQYGDCLVMQVLCLGMEKIKPQLVSLLVELLHPKSIYERSDAPIRLKEGLDLRKGFLYGTSPTQIEVTENGILLRIDIENGQKTGYFLDQKKNRMELQYYVKDKVVLDCFSHTGGFALHAALYGAKQVDACDISQKAVEDILYHAKLNHFDQIHAICTDVFDYLRQETIKDRYDVIILDPPAFTKSKDTVKNAYRGYKEINLQALKNLKKGGYLFTFSCSYHMTPTLFMDMINKASIDSRRRVQMVDFKIQAADHPVLLEGQEQLYLKCMILRVLD</sequence>